<accession>A0A9W8IKU2</accession>
<evidence type="ECO:0000313" key="1">
    <source>
        <dbReference type="EMBL" id="KAJ2866659.1"/>
    </source>
</evidence>
<dbReference type="EMBL" id="JANBUY010000033">
    <property type="protein sequence ID" value="KAJ2866659.1"/>
    <property type="molecule type" value="Genomic_DNA"/>
</dbReference>
<keyword evidence="2" id="KW-1185">Reference proteome</keyword>
<reference evidence="1" key="1">
    <citation type="submission" date="2022-07" db="EMBL/GenBank/DDBJ databases">
        <title>Phylogenomic reconstructions and comparative analyses of Kickxellomycotina fungi.</title>
        <authorList>
            <person name="Reynolds N.K."/>
            <person name="Stajich J.E."/>
            <person name="Barry K."/>
            <person name="Grigoriev I.V."/>
            <person name="Crous P."/>
            <person name="Smith M.E."/>
        </authorList>
    </citation>
    <scope>NUCLEOTIDE SEQUENCE</scope>
    <source>
        <strain evidence="1">RSA 476</strain>
    </source>
</reference>
<organism evidence="1 2">
    <name type="scientific">Coemansia aciculifera</name>
    <dbReference type="NCBI Taxonomy" id="417176"/>
    <lineage>
        <taxon>Eukaryota</taxon>
        <taxon>Fungi</taxon>
        <taxon>Fungi incertae sedis</taxon>
        <taxon>Zoopagomycota</taxon>
        <taxon>Kickxellomycotina</taxon>
        <taxon>Kickxellomycetes</taxon>
        <taxon>Kickxellales</taxon>
        <taxon>Kickxellaceae</taxon>
        <taxon>Coemansia</taxon>
    </lineage>
</organism>
<evidence type="ECO:0000313" key="2">
    <source>
        <dbReference type="Proteomes" id="UP001140074"/>
    </source>
</evidence>
<name>A0A9W8IKU2_9FUNG</name>
<dbReference type="Proteomes" id="UP001140074">
    <property type="component" value="Unassembled WGS sequence"/>
</dbReference>
<comment type="caution">
    <text evidence="1">The sequence shown here is derived from an EMBL/GenBank/DDBJ whole genome shotgun (WGS) entry which is preliminary data.</text>
</comment>
<protein>
    <submittedName>
        <fullName evidence="1">Uncharacterized protein</fullName>
    </submittedName>
</protein>
<proteinExistence type="predicted"/>
<dbReference type="AlphaFoldDB" id="A0A9W8IKU2"/>
<gene>
    <name evidence="1" type="ORF">GGH94_001385</name>
</gene>
<sequence>MDASTVSAEYTNTIDSSTAFVLTETTYGEALADALERVKAHLNTKFTTMMAAEKNIPEPESPSSSADE</sequence>